<evidence type="ECO:0000256" key="7">
    <source>
        <dbReference type="SAM" id="Phobius"/>
    </source>
</evidence>
<dbReference type="GeneID" id="111112009"/>
<dbReference type="GO" id="GO:0042277">
    <property type="term" value="F:peptide binding"/>
    <property type="evidence" value="ECO:0007669"/>
    <property type="project" value="TreeGrafter"/>
</dbReference>
<accession>A0A8B8BQ53</accession>
<evidence type="ECO:0000256" key="3">
    <source>
        <dbReference type="ARBA" id="ARBA00022692"/>
    </source>
</evidence>
<feature type="transmembrane region" description="Helical" evidence="7">
    <location>
        <begin position="224"/>
        <end position="251"/>
    </location>
</feature>
<dbReference type="GO" id="GO:0032870">
    <property type="term" value="P:cellular response to hormone stimulus"/>
    <property type="evidence" value="ECO:0007669"/>
    <property type="project" value="TreeGrafter"/>
</dbReference>
<keyword evidence="6 10" id="KW-0675">Receptor</keyword>
<feature type="transmembrane region" description="Helical" evidence="7">
    <location>
        <begin position="12"/>
        <end position="31"/>
    </location>
</feature>
<feature type="transmembrane region" description="Helical" evidence="7">
    <location>
        <begin position="164"/>
        <end position="192"/>
    </location>
</feature>
<feature type="domain" description="G-protein coupled receptors family 1 profile" evidence="8">
    <location>
        <begin position="23"/>
        <end position="277"/>
    </location>
</feature>
<dbReference type="Proteomes" id="UP000694844">
    <property type="component" value="Chromosome 1"/>
</dbReference>
<dbReference type="KEGG" id="cvn:111112009"/>
<organism evidence="9 10">
    <name type="scientific">Crassostrea virginica</name>
    <name type="common">Eastern oyster</name>
    <dbReference type="NCBI Taxonomy" id="6565"/>
    <lineage>
        <taxon>Eukaryota</taxon>
        <taxon>Metazoa</taxon>
        <taxon>Spiralia</taxon>
        <taxon>Lophotrochozoa</taxon>
        <taxon>Mollusca</taxon>
        <taxon>Bivalvia</taxon>
        <taxon>Autobranchia</taxon>
        <taxon>Pteriomorphia</taxon>
        <taxon>Ostreida</taxon>
        <taxon>Ostreoidea</taxon>
        <taxon>Ostreidae</taxon>
        <taxon>Crassostrea</taxon>
    </lineage>
</organism>
<comment type="subcellular location">
    <subcellularLocation>
        <location evidence="1">Cell membrane</location>
        <topology evidence="1">Multi-pass membrane protein</topology>
    </subcellularLocation>
</comment>
<evidence type="ECO:0000259" key="8">
    <source>
        <dbReference type="PROSITE" id="PS50262"/>
    </source>
</evidence>
<dbReference type="Pfam" id="PF00001">
    <property type="entry name" value="7tm_1"/>
    <property type="match status" value="1"/>
</dbReference>
<name>A0A8B8BQ53_CRAVI</name>
<evidence type="ECO:0000256" key="5">
    <source>
        <dbReference type="ARBA" id="ARBA00023136"/>
    </source>
</evidence>
<protein>
    <submittedName>
        <fullName evidence="10">Probable G-protein coupled receptor 19</fullName>
    </submittedName>
</protein>
<sequence length="356" mass="41072">MGSILVKVEFIVFLLLAIMNIVCNVLVCFVIRRSRRVQSTTNYFVASLSITDVLFSVLVMPFVVGQALAGSWIFSDVICRVVRFVQYALPGLVVYLLLSICVDRYYTIIYPLSFKIRRGTAKRMIIASSIAISVHCMVCFYIFHEYRTNTEESVCRSFINIEDINMFFAMYMISIVILQYIFPIIVVFILYLKVFFHIWKSKGYCSFQRTSNTVSRTKVNMVKLLMLITMVTFLCFLPLYLTSTIYCFQTFRSNNNFVVQICMWFVFLSGLIKPSLYFVYNSNFRRGCREILCFSASRCYRSNTYAITIAPSFGKKNFVGVMPPDNGRASPIRAFDRSAHCDANPWGNNNSVTSYM</sequence>
<dbReference type="RefSeq" id="XP_022304994.1">
    <property type="nucleotide sequence ID" value="XM_022449286.1"/>
</dbReference>
<dbReference type="AlphaFoldDB" id="A0A8B8BQ53"/>
<dbReference type="InterPro" id="IPR000276">
    <property type="entry name" value="GPCR_Rhodpsn"/>
</dbReference>
<evidence type="ECO:0000256" key="6">
    <source>
        <dbReference type="ARBA" id="ARBA00023170"/>
    </source>
</evidence>
<dbReference type="GO" id="GO:0005886">
    <property type="term" value="C:plasma membrane"/>
    <property type="evidence" value="ECO:0007669"/>
    <property type="project" value="UniProtKB-SubCell"/>
</dbReference>
<feature type="transmembrane region" description="Helical" evidence="7">
    <location>
        <begin position="43"/>
        <end position="64"/>
    </location>
</feature>
<proteinExistence type="predicted"/>
<keyword evidence="4 7" id="KW-1133">Transmembrane helix</keyword>
<keyword evidence="3 7" id="KW-0812">Transmembrane</keyword>
<dbReference type="PANTHER" id="PTHR24241">
    <property type="entry name" value="NEUROPEPTIDE RECEPTOR-RELATED G-PROTEIN COUPLED RECEPTOR"/>
    <property type="match status" value="1"/>
</dbReference>
<evidence type="ECO:0000313" key="10">
    <source>
        <dbReference type="RefSeq" id="XP_022304994.1"/>
    </source>
</evidence>
<dbReference type="InterPro" id="IPR017452">
    <property type="entry name" value="GPCR_Rhodpsn_7TM"/>
</dbReference>
<reference evidence="9" key="1">
    <citation type="submission" date="2024-06" db="UniProtKB">
        <authorList>
            <consortium name="RefSeq"/>
        </authorList>
    </citation>
    <scope>NUCLEOTIDE SEQUENCE [LARGE SCALE GENOMIC DNA]</scope>
</reference>
<dbReference type="PANTHER" id="PTHR24241:SF182">
    <property type="entry name" value="G PROTEIN-COUPLED RECEPTOR 19"/>
    <property type="match status" value="1"/>
</dbReference>
<dbReference type="PROSITE" id="PS50262">
    <property type="entry name" value="G_PROTEIN_RECEP_F1_2"/>
    <property type="match status" value="1"/>
</dbReference>
<feature type="transmembrane region" description="Helical" evidence="7">
    <location>
        <begin position="257"/>
        <end position="280"/>
    </location>
</feature>
<gene>
    <name evidence="10" type="primary">LOC111112009</name>
</gene>
<feature type="transmembrane region" description="Helical" evidence="7">
    <location>
        <begin position="124"/>
        <end position="144"/>
    </location>
</feature>
<feature type="transmembrane region" description="Helical" evidence="7">
    <location>
        <begin position="84"/>
        <end position="103"/>
    </location>
</feature>
<keyword evidence="9" id="KW-1185">Reference proteome</keyword>
<dbReference type="Gene3D" id="1.20.1070.10">
    <property type="entry name" value="Rhodopsin 7-helix transmembrane proteins"/>
    <property type="match status" value="1"/>
</dbReference>
<keyword evidence="2" id="KW-1003">Cell membrane</keyword>
<reference evidence="10" key="2">
    <citation type="submission" date="2025-08" db="UniProtKB">
        <authorList>
            <consortium name="RefSeq"/>
        </authorList>
    </citation>
    <scope>IDENTIFICATION</scope>
    <source>
        <tissue evidence="10">Whole sample</tissue>
    </source>
</reference>
<dbReference type="PRINTS" id="PR00237">
    <property type="entry name" value="GPCRRHODOPSN"/>
</dbReference>
<dbReference type="GO" id="GO:0004930">
    <property type="term" value="F:G protein-coupled receptor activity"/>
    <property type="evidence" value="ECO:0007669"/>
    <property type="project" value="InterPro"/>
</dbReference>
<evidence type="ECO:0000256" key="4">
    <source>
        <dbReference type="ARBA" id="ARBA00022989"/>
    </source>
</evidence>
<evidence type="ECO:0000256" key="2">
    <source>
        <dbReference type="ARBA" id="ARBA00022475"/>
    </source>
</evidence>
<dbReference type="OrthoDB" id="5965754at2759"/>
<evidence type="ECO:0000313" key="9">
    <source>
        <dbReference type="Proteomes" id="UP000694844"/>
    </source>
</evidence>
<keyword evidence="5 7" id="KW-0472">Membrane</keyword>
<dbReference type="SUPFAM" id="SSF81321">
    <property type="entry name" value="Family A G protein-coupled receptor-like"/>
    <property type="match status" value="1"/>
</dbReference>
<evidence type="ECO:0000256" key="1">
    <source>
        <dbReference type="ARBA" id="ARBA00004651"/>
    </source>
</evidence>